<evidence type="ECO:0000256" key="2">
    <source>
        <dbReference type="ARBA" id="ARBA00009773"/>
    </source>
</evidence>
<dbReference type="KEGG" id="tbs:A3L01_00730"/>
<evidence type="ECO:0000256" key="4">
    <source>
        <dbReference type="ARBA" id="ARBA00022989"/>
    </source>
</evidence>
<dbReference type="Proteomes" id="UP000250272">
    <property type="component" value="Chromosome"/>
</dbReference>
<comment type="similarity">
    <text evidence="2">Belongs to the autoinducer-2 exporter (AI-2E) (TC 2.A.86) family.</text>
</comment>
<feature type="compositionally biased region" description="Pro residues" evidence="6">
    <location>
        <begin position="334"/>
        <end position="348"/>
    </location>
</feature>
<protein>
    <submittedName>
        <fullName evidence="8">AI-2E family transporter</fullName>
    </submittedName>
</protein>
<dbReference type="InterPro" id="IPR002549">
    <property type="entry name" value="AI-2E-like"/>
</dbReference>
<comment type="subcellular location">
    <subcellularLocation>
        <location evidence="1">Membrane</location>
        <topology evidence="1">Multi-pass membrane protein</topology>
    </subcellularLocation>
</comment>
<reference evidence="8 9" key="1">
    <citation type="submission" date="2016-04" db="EMBL/GenBank/DDBJ databases">
        <title>Complete genome sequence of Thermococcus barossii type strain SHCK-94.</title>
        <authorList>
            <person name="Oger P.M."/>
        </authorList>
    </citation>
    <scope>NUCLEOTIDE SEQUENCE [LARGE SCALE GENOMIC DNA]</scope>
    <source>
        <strain evidence="8 9">SHCK-94</strain>
    </source>
</reference>
<feature type="transmembrane region" description="Helical" evidence="7">
    <location>
        <begin position="6"/>
        <end position="36"/>
    </location>
</feature>
<dbReference type="Pfam" id="PF01594">
    <property type="entry name" value="AI-2E_transport"/>
    <property type="match status" value="1"/>
</dbReference>
<dbReference type="GO" id="GO:0016020">
    <property type="term" value="C:membrane"/>
    <property type="evidence" value="ECO:0007669"/>
    <property type="project" value="UniProtKB-SubCell"/>
</dbReference>
<evidence type="ECO:0000256" key="3">
    <source>
        <dbReference type="ARBA" id="ARBA00022692"/>
    </source>
</evidence>
<gene>
    <name evidence="8" type="ORF">A3L01_00730</name>
</gene>
<evidence type="ECO:0000256" key="5">
    <source>
        <dbReference type="ARBA" id="ARBA00023136"/>
    </source>
</evidence>
<proteinExistence type="inferred from homology"/>
<evidence type="ECO:0000313" key="8">
    <source>
        <dbReference type="EMBL" id="ASJ03961.1"/>
    </source>
</evidence>
<dbReference type="AlphaFoldDB" id="A0A2Z2MNJ6"/>
<sequence length="348" mass="38976">MKAERLAWAITVLIIAYITWRAISPLITPIFFGLILAYAAYPIHRRLVPKLGEVHSAVLLTVGMLGLGGVVTFELLMISVQVAASFYQSVVDFFRWLMTQPLPPEVLDFLQNFFNQLIPRLSEYLSRQAFSLPMYLLQLVVFLFTFYYALANAHEIAEEIRLAIPDKNRRLGEEILESLNKTLGALVRAWLVLNVIKGILMTFGFLLFGVSDLYTAIVAGFLTFIFSFVPLFEGWMIWLIAAAYFAKEAMYLHAIGIAVYGFLLVSPMPDYTIRPMMVAKDADLDETLVFIGMIGGTWAMGVKGLIIGPIVLNLLLVLLKEWKRVISGKEPSRRPSPSPSKPSPHPGG</sequence>
<dbReference type="PANTHER" id="PTHR21716">
    <property type="entry name" value="TRANSMEMBRANE PROTEIN"/>
    <property type="match status" value="1"/>
</dbReference>
<keyword evidence="3 7" id="KW-0812">Transmembrane</keyword>
<evidence type="ECO:0000256" key="6">
    <source>
        <dbReference type="SAM" id="MobiDB-lite"/>
    </source>
</evidence>
<dbReference type="OrthoDB" id="137390at2157"/>
<feature type="transmembrane region" description="Helical" evidence="7">
    <location>
        <begin position="57"/>
        <end position="87"/>
    </location>
</feature>
<organism evidence="8 9">
    <name type="scientific">Thermococcus barossii</name>
    <dbReference type="NCBI Taxonomy" id="54077"/>
    <lineage>
        <taxon>Archaea</taxon>
        <taxon>Methanobacteriati</taxon>
        <taxon>Methanobacteriota</taxon>
        <taxon>Thermococci</taxon>
        <taxon>Thermococcales</taxon>
        <taxon>Thermococcaceae</taxon>
        <taxon>Thermococcus</taxon>
    </lineage>
</organism>
<feature type="region of interest" description="Disordered" evidence="6">
    <location>
        <begin position="328"/>
        <end position="348"/>
    </location>
</feature>
<dbReference type="PANTHER" id="PTHR21716:SF71">
    <property type="entry name" value="TRANSPORT PROTEIN MJ1177-RELATED"/>
    <property type="match status" value="1"/>
</dbReference>
<keyword evidence="5 7" id="KW-0472">Membrane</keyword>
<accession>A0A2Z2MNJ6</accession>
<evidence type="ECO:0000256" key="1">
    <source>
        <dbReference type="ARBA" id="ARBA00004141"/>
    </source>
</evidence>
<evidence type="ECO:0000256" key="7">
    <source>
        <dbReference type="SAM" id="Phobius"/>
    </source>
</evidence>
<feature type="transmembrane region" description="Helical" evidence="7">
    <location>
        <begin position="216"/>
        <end position="238"/>
    </location>
</feature>
<feature type="transmembrane region" description="Helical" evidence="7">
    <location>
        <begin position="189"/>
        <end position="210"/>
    </location>
</feature>
<keyword evidence="4 7" id="KW-1133">Transmembrane helix</keyword>
<feature type="transmembrane region" description="Helical" evidence="7">
    <location>
        <begin position="132"/>
        <end position="151"/>
    </location>
</feature>
<name>A0A2Z2MNJ6_9EURY</name>
<feature type="transmembrane region" description="Helical" evidence="7">
    <location>
        <begin position="288"/>
        <end position="319"/>
    </location>
</feature>
<feature type="transmembrane region" description="Helical" evidence="7">
    <location>
        <begin position="250"/>
        <end position="268"/>
    </location>
</feature>
<dbReference type="RefSeq" id="WP_088864011.1">
    <property type="nucleotide sequence ID" value="NZ_CP015101.1"/>
</dbReference>
<evidence type="ECO:0000313" key="9">
    <source>
        <dbReference type="Proteomes" id="UP000250272"/>
    </source>
</evidence>
<dbReference type="GeneID" id="33325251"/>
<keyword evidence="9" id="KW-1185">Reference proteome</keyword>
<dbReference type="EMBL" id="CP015101">
    <property type="protein sequence ID" value="ASJ03961.1"/>
    <property type="molecule type" value="Genomic_DNA"/>
</dbReference>